<feature type="signal peptide" evidence="1">
    <location>
        <begin position="1"/>
        <end position="20"/>
    </location>
</feature>
<name>A0A1E3WKZ4_9VIBR</name>
<gene>
    <name evidence="2" type="ORF">VSF3289_03280</name>
</gene>
<evidence type="ECO:0000313" key="2">
    <source>
        <dbReference type="EMBL" id="ODS09616.1"/>
    </source>
</evidence>
<proteinExistence type="predicted"/>
<feature type="chain" id="PRO_5009139423" evidence="1">
    <location>
        <begin position="21"/>
        <end position="286"/>
    </location>
</feature>
<comment type="caution">
    <text evidence="2">The sequence shown here is derived from an EMBL/GenBank/DDBJ whole genome shotgun (WGS) entry which is preliminary data.</text>
</comment>
<sequence length="286" mass="32408">MKNKLVTIAVLFALSGTAYSAMVVSDPMSYTYMATQVKDSAISLSNQAKMLVEKGKELATQNQIFITTKEIWTTARETQQITMEAYDAVVAVYGIPEEYQRLAERERANAERSPITYADRVFKKYGNGKDRDDEDYPLDPTETEQKIEEEVIDTYSAGNGMYRVAARNQAKDKANLAAIVQSQTVRQEISQGSQGASIWANYGRLSKKVSSDLTPWEREGTRNEILLLQAQIALKQLELQAVYTEAVASVHYKAYKNTVSDEVIENSTKEKRVDYNNILERDYRNY</sequence>
<evidence type="ECO:0000256" key="1">
    <source>
        <dbReference type="SAM" id="SignalP"/>
    </source>
</evidence>
<dbReference type="RefSeq" id="WP_069447468.1">
    <property type="nucleotide sequence ID" value="NZ_MDCJ01000006.1"/>
</dbReference>
<dbReference type="Proteomes" id="UP000095131">
    <property type="component" value="Unassembled WGS sequence"/>
</dbReference>
<protein>
    <submittedName>
        <fullName evidence="2">Uncharacterized protein</fullName>
    </submittedName>
</protein>
<accession>A0A1E3WKZ4</accession>
<keyword evidence="1" id="KW-0732">Signal</keyword>
<evidence type="ECO:0000313" key="3">
    <source>
        <dbReference type="Proteomes" id="UP000095131"/>
    </source>
</evidence>
<organism evidence="2 3">
    <name type="scientific">Vibrio scophthalmi</name>
    <dbReference type="NCBI Taxonomy" id="45658"/>
    <lineage>
        <taxon>Bacteria</taxon>
        <taxon>Pseudomonadati</taxon>
        <taxon>Pseudomonadota</taxon>
        <taxon>Gammaproteobacteria</taxon>
        <taxon>Vibrionales</taxon>
        <taxon>Vibrionaceae</taxon>
        <taxon>Vibrio</taxon>
    </lineage>
</organism>
<dbReference type="AlphaFoldDB" id="A0A1E3WKZ4"/>
<reference evidence="2 3" key="1">
    <citation type="submission" date="2016-08" db="EMBL/GenBank/DDBJ databases">
        <title>Genome sequencing of Vibrio scophthalmi strain FP3289, an isolated from Paralichthys olivaceus.</title>
        <authorList>
            <person name="Han H.-J."/>
        </authorList>
    </citation>
    <scope>NUCLEOTIDE SEQUENCE [LARGE SCALE GENOMIC DNA]</scope>
    <source>
        <strain evidence="2 3">FP3289</strain>
    </source>
</reference>
<dbReference type="EMBL" id="MDCJ01000006">
    <property type="protein sequence ID" value="ODS09616.1"/>
    <property type="molecule type" value="Genomic_DNA"/>
</dbReference>